<proteinExistence type="predicted"/>
<gene>
    <name evidence="1" type="ORF">Purlil1_12882</name>
</gene>
<sequence length="258" mass="29409">MKVMVDLDRAESPAVRLASSTPETEASTTAGWCCPLYTRAVHEALRGKERAIVQRLEQSMPSVWPDDDNPTMRDIETWRITLIRLLYELQVQFDLPFAWLTLQQTAPVWSETDAGCRSPTWPVFCGRTFAAFYRRESLKQSELDDGRRRVASSPGRRRCPFLLATFEELYAQYFTSAAVDESKLDRLDGLSGDQVIVWSMLSALYTIDLMGEALESDVVVERVEQVLRSLWPCVRHVAMEKIYPDTLSDEARKGGYAK</sequence>
<keyword evidence="2" id="KW-1185">Reference proteome</keyword>
<organism evidence="1 2">
    <name type="scientific">Purpureocillium lilacinum</name>
    <name type="common">Paecilomyces lilacinus</name>
    <dbReference type="NCBI Taxonomy" id="33203"/>
    <lineage>
        <taxon>Eukaryota</taxon>
        <taxon>Fungi</taxon>
        <taxon>Dikarya</taxon>
        <taxon>Ascomycota</taxon>
        <taxon>Pezizomycotina</taxon>
        <taxon>Sordariomycetes</taxon>
        <taxon>Hypocreomycetidae</taxon>
        <taxon>Hypocreales</taxon>
        <taxon>Ophiocordycipitaceae</taxon>
        <taxon>Purpureocillium</taxon>
    </lineage>
</organism>
<dbReference type="Proteomes" id="UP001287286">
    <property type="component" value="Unassembled WGS sequence"/>
</dbReference>
<comment type="caution">
    <text evidence="1">The sequence shown here is derived from an EMBL/GenBank/DDBJ whole genome shotgun (WGS) entry which is preliminary data.</text>
</comment>
<name>A0ABR0BFZ6_PURLI</name>
<dbReference type="EMBL" id="JAWRVI010000143">
    <property type="protein sequence ID" value="KAK4074663.1"/>
    <property type="molecule type" value="Genomic_DNA"/>
</dbReference>
<accession>A0ABR0BFZ6</accession>
<reference evidence="1 2" key="1">
    <citation type="journal article" date="2024" name="Microbiol. Resour. Announc.">
        <title>Genome annotations for the ascomycete fungi Trichoderma harzianum, Trichoderma aggressivum, and Purpureocillium lilacinum.</title>
        <authorList>
            <person name="Beijen E.P.W."/>
            <person name="Ohm R.A."/>
        </authorList>
    </citation>
    <scope>NUCLEOTIDE SEQUENCE [LARGE SCALE GENOMIC DNA]</scope>
    <source>
        <strain evidence="1 2">CBS 150709</strain>
    </source>
</reference>
<protein>
    <submittedName>
        <fullName evidence="1">Uncharacterized protein</fullName>
    </submittedName>
</protein>
<evidence type="ECO:0000313" key="2">
    <source>
        <dbReference type="Proteomes" id="UP001287286"/>
    </source>
</evidence>
<evidence type="ECO:0000313" key="1">
    <source>
        <dbReference type="EMBL" id="KAK4074663.1"/>
    </source>
</evidence>